<dbReference type="GO" id="GO:0016787">
    <property type="term" value="F:hydrolase activity"/>
    <property type="evidence" value="ECO:0007669"/>
    <property type="project" value="InterPro"/>
</dbReference>
<evidence type="ECO:0000313" key="3">
    <source>
        <dbReference type="EMBL" id="CAE7236789.1"/>
    </source>
</evidence>
<dbReference type="Gene3D" id="3.60.21.10">
    <property type="match status" value="1"/>
</dbReference>
<evidence type="ECO:0000256" key="1">
    <source>
        <dbReference type="SAM" id="SignalP"/>
    </source>
</evidence>
<comment type="caution">
    <text evidence="3">The sequence shown here is derived from an EMBL/GenBank/DDBJ whole genome shotgun (WGS) entry which is preliminary data.</text>
</comment>
<gene>
    <name evidence="3" type="ORF">SNEC2469_LOCUS4006</name>
</gene>
<feature type="chain" id="PRO_5032680680" description="Calcineurin-like phosphoesterase domain-containing protein" evidence="1">
    <location>
        <begin position="20"/>
        <end position="598"/>
    </location>
</feature>
<dbReference type="Proteomes" id="UP000601435">
    <property type="component" value="Unassembled WGS sequence"/>
</dbReference>
<dbReference type="AlphaFoldDB" id="A0A812KVF5"/>
<keyword evidence="1" id="KW-0732">Signal</keyword>
<dbReference type="OrthoDB" id="408581at2759"/>
<feature type="signal peptide" evidence="1">
    <location>
        <begin position="1"/>
        <end position="19"/>
    </location>
</feature>
<feature type="domain" description="Calcineurin-like phosphoesterase" evidence="2">
    <location>
        <begin position="221"/>
        <end position="384"/>
    </location>
</feature>
<sequence length="598" mass="65616">MRLLSRLSLVLTGARGVLASCTAGECPDAVRDAKDAEPSLLQLHHQGKSWCTANGQDPWASGQRVDCCAGLDLCFGEHQNGPSYRCESSCGVGSTPCTPKGQDPFQTSSLVECCSGLEMCMGQYGSSEAFSYRCFEQCPASCTQKGDNVYQTGRHVPCCGGLEECSGDWNMDGQWSHRCFNKCWMGEYHPHFDTTPDYLDIAASARGVRGNDGELSDNYYLVIGDNGGCAGGCDGCCGWQWQVANKMKEYVRNRKAANPRSTLLFILLVGDNFYWTGASPGRFDATWKSVYQELADYPWFVILGNHDFGNDDPDCLCPFFHERARCTAADATAAGCGGAKPYSIANQSYACNQLNADKGGVDGDLRRNFHIPDFTFFYTIPELDFELIGLDYNWYDRHGIGGNGYGPSGGGRGVAKSCGGVERVEDSLARLRDASNKILDERAKAAAWTNYALISHYPDWAQEGINLRHKFLQGMHQEQAAQKRVLNFYGHTHIQQCDRHADEQDPNLCTDILTGGAGGCCGDKPAGFVAVTWNKDGKMTNECFLEKDCTIWEWSLLQDNATRSAAKPTNVRAEGKQEVCHNTVDDPRCPGYAGPLKL</sequence>
<dbReference type="SUPFAM" id="SSF56300">
    <property type="entry name" value="Metallo-dependent phosphatases"/>
    <property type="match status" value="1"/>
</dbReference>
<protein>
    <recommendedName>
        <fullName evidence="2">Calcineurin-like phosphoesterase domain-containing protein</fullName>
    </recommendedName>
</protein>
<evidence type="ECO:0000313" key="4">
    <source>
        <dbReference type="Proteomes" id="UP000601435"/>
    </source>
</evidence>
<reference evidence="3" key="1">
    <citation type="submission" date="2021-02" db="EMBL/GenBank/DDBJ databases">
        <authorList>
            <person name="Dougan E. K."/>
            <person name="Rhodes N."/>
            <person name="Thang M."/>
            <person name="Chan C."/>
        </authorList>
    </citation>
    <scope>NUCLEOTIDE SEQUENCE</scope>
</reference>
<evidence type="ECO:0000259" key="2">
    <source>
        <dbReference type="Pfam" id="PF00149"/>
    </source>
</evidence>
<name>A0A812KVF5_9DINO</name>
<accession>A0A812KVF5</accession>
<dbReference type="EMBL" id="CAJNJA010008463">
    <property type="protein sequence ID" value="CAE7236789.1"/>
    <property type="molecule type" value="Genomic_DNA"/>
</dbReference>
<dbReference type="Pfam" id="PF00149">
    <property type="entry name" value="Metallophos"/>
    <property type="match status" value="1"/>
</dbReference>
<dbReference type="InterPro" id="IPR004843">
    <property type="entry name" value="Calcineurin-like_PHP"/>
</dbReference>
<keyword evidence="4" id="KW-1185">Reference proteome</keyword>
<dbReference type="InterPro" id="IPR029052">
    <property type="entry name" value="Metallo-depent_PP-like"/>
</dbReference>
<proteinExistence type="predicted"/>
<organism evidence="3 4">
    <name type="scientific">Symbiodinium necroappetens</name>
    <dbReference type="NCBI Taxonomy" id="1628268"/>
    <lineage>
        <taxon>Eukaryota</taxon>
        <taxon>Sar</taxon>
        <taxon>Alveolata</taxon>
        <taxon>Dinophyceae</taxon>
        <taxon>Suessiales</taxon>
        <taxon>Symbiodiniaceae</taxon>
        <taxon>Symbiodinium</taxon>
    </lineage>
</organism>